<reference evidence="2 3" key="1">
    <citation type="submission" date="2015-10" db="EMBL/GenBank/DDBJ databases">
        <title>Draft genome sequence of Streptomyces yokosukanensis DSM 40224, type strain for the species Streptomyces yokosukanensis.</title>
        <authorList>
            <person name="Ruckert C."/>
            <person name="Winkler A."/>
            <person name="Kalinowski J."/>
            <person name="Kampfer P."/>
            <person name="Glaeser S."/>
        </authorList>
    </citation>
    <scope>NUCLEOTIDE SEQUENCE [LARGE SCALE GENOMIC DNA]</scope>
    <source>
        <strain evidence="2 3">DSM 40224</strain>
    </source>
</reference>
<dbReference type="RefSeq" id="WP_079071143.1">
    <property type="nucleotide sequence ID" value="NZ_JBFACD010000013.1"/>
</dbReference>
<gene>
    <name evidence="2" type="ORF">AQI95_09065</name>
</gene>
<dbReference type="OrthoDB" id="3625082at2"/>
<dbReference type="InterPro" id="IPR012551">
    <property type="entry name" value="DUF1707_SHOCT-like"/>
</dbReference>
<feature type="domain" description="DUF1707" evidence="1">
    <location>
        <begin position="26"/>
        <end position="76"/>
    </location>
</feature>
<name>A0A117Q522_9ACTN</name>
<dbReference type="AlphaFoldDB" id="A0A117Q522"/>
<dbReference type="EMBL" id="LMWN01000008">
    <property type="protein sequence ID" value="KUN08504.1"/>
    <property type="molecule type" value="Genomic_DNA"/>
</dbReference>
<dbReference type="PANTHER" id="PTHR40763">
    <property type="entry name" value="MEMBRANE PROTEIN-RELATED"/>
    <property type="match status" value="1"/>
</dbReference>
<organism evidence="2 3">
    <name type="scientific">Streptomyces yokosukanensis</name>
    <dbReference type="NCBI Taxonomy" id="67386"/>
    <lineage>
        <taxon>Bacteria</taxon>
        <taxon>Bacillati</taxon>
        <taxon>Actinomycetota</taxon>
        <taxon>Actinomycetes</taxon>
        <taxon>Kitasatosporales</taxon>
        <taxon>Streptomycetaceae</taxon>
        <taxon>Streptomyces</taxon>
    </lineage>
</organism>
<keyword evidence="3" id="KW-1185">Reference proteome</keyword>
<dbReference type="Pfam" id="PF08044">
    <property type="entry name" value="DUF1707"/>
    <property type="match status" value="1"/>
</dbReference>
<dbReference type="Proteomes" id="UP000053127">
    <property type="component" value="Unassembled WGS sequence"/>
</dbReference>
<evidence type="ECO:0000259" key="1">
    <source>
        <dbReference type="Pfam" id="PF08044"/>
    </source>
</evidence>
<dbReference type="PANTHER" id="PTHR40763:SF4">
    <property type="entry name" value="DUF1707 DOMAIN-CONTAINING PROTEIN"/>
    <property type="match status" value="1"/>
</dbReference>
<accession>A0A117Q522</accession>
<evidence type="ECO:0000313" key="3">
    <source>
        <dbReference type="Proteomes" id="UP000053127"/>
    </source>
</evidence>
<dbReference type="STRING" id="67386.AQI95_09065"/>
<comment type="caution">
    <text evidence="2">The sequence shown here is derived from an EMBL/GenBank/DDBJ whole genome shotgun (WGS) entry which is preliminary data.</text>
</comment>
<proteinExistence type="predicted"/>
<protein>
    <recommendedName>
        <fullName evidence="1">DUF1707 domain-containing protein</fullName>
    </recommendedName>
</protein>
<evidence type="ECO:0000313" key="2">
    <source>
        <dbReference type="EMBL" id="KUN08504.1"/>
    </source>
</evidence>
<sequence length="203" mass="21796">MTEQFGPSDEAKQAIPAVSPDHDVLACDEDRERSAERVRSAVADGRLELGELDGRLTAVYRARTRGELAVAVRGLPEPGPRDRLVVDRAPTSRFALGLFGGFRRSGEWVLPPRFTAWSMWGGGRLDLTEARFCAQETVIRAVAVWGGTGIVVPDDIDVEVKGFGLFGAVGGRGARKSARPGAPRVVVKAFALFGAVVTKPKGR</sequence>